<feature type="transmembrane region" description="Helical" evidence="1">
    <location>
        <begin position="12"/>
        <end position="33"/>
    </location>
</feature>
<keyword evidence="1" id="KW-0812">Transmembrane</keyword>
<keyword evidence="1" id="KW-1133">Transmembrane helix</keyword>
<reference evidence="3" key="1">
    <citation type="journal article" date="2019" name="Int. J. Syst. Evol. Microbiol.">
        <title>The Global Catalogue of Microorganisms (GCM) 10K type strain sequencing project: providing services to taxonomists for standard genome sequencing and annotation.</title>
        <authorList>
            <consortium name="The Broad Institute Genomics Platform"/>
            <consortium name="The Broad Institute Genome Sequencing Center for Infectious Disease"/>
            <person name="Wu L."/>
            <person name="Ma J."/>
        </authorList>
    </citation>
    <scope>NUCLEOTIDE SEQUENCE [LARGE SCALE GENOMIC DNA]</scope>
    <source>
        <strain evidence="3">KCTC 52141</strain>
    </source>
</reference>
<dbReference type="RefSeq" id="WP_382415866.1">
    <property type="nucleotide sequence ID" value="NZ_AP031500.1"/>
</dbReference>
<dbReference type="Proteomes" id="UP001595548">
    <property type="component" value="Unassembled WGS sequence"/>
</dbReference>
<evidence type="ECO:0000256" key="1">
    <source>
        <dbReference type="SAM" id="Phobius"/>
    </source>
</evidence>
<keyword evidence="3" id="KW-1185">Reference proteome</keyword>
<organism evidence="2 3">
    <name type="scientific">Gilvimarinus japonicus</name>
    <dbReference type="NCBI Taxonomy" id="1796469"/>
    <lineage>
        <taxon>Bacteria</taxon>
        <taxon>Pseudomonadati</taxon>
        <taxon>Pseudomonadota</taxon>
        <taxon>Gammaproteobacteria</taxon>
        <taxon>Cellvibrionales</taxon>
        <taxon>Cellvibrionaceae</taxon>
        <taxon>Gilvimarinus</taxon>
    </lineage>
</organism>
<sequence>MIESLNGTEMIALCCVLVTGLWQLFLTVLMFSFRRVLREHDELKKSHFELQLAVVRDYATKIELSDSVTRIETLLNQLFNDVHRSNNNG</sequence>
<protein>
    <submittedName>
        <fullName evidence="2">Uncharacterized protein</fullName>
    </submittedName>
</protein>
<gene>
    <name evidence="2" type="ORF">ACFOEB_08600</name>
</gene>
<proteinExistence type="predicted"/>
<accession>A0ABV7HR73</accession>
<dbReference type="EMBL" id="JBHRTL010000006">
    <property type="protein sequence ID" value="MFC3155258.1"/>
    <property type="molecule type" value="Genomic_DNA"/>
</dbReference>
<name>A0ABV7HR73_9GAMM</name>
<comment type="caution">
    <text evidence="2">The sequence shown here is derived from an EMBL/GenBank/DDBJ whole genome shotgun (WGS) entry which is preliminary data.</text>
</comment>
<keyword evidence="1" id="KW-0472">Membrane</keyword>
<evidence type="ECO:0000313" key="3">
    <source>
        <dbReference type="Proteomes" id="UP001595548"/>
    </source>
</evidence>
<evidence type="ECO:0000313" key="2">
    <source>
        <dbReference type="EMBL" id="MFC3155258.1"/>
    </source>
</evidence>